<evidence type="ECO:0000313" key="2">
    <source>
        <dbReference type="Proteomes" id="UP000290809"/>
    </source>
</evidence>
<dbReference type="Proteomes" id="UP000290809">
    <property type="component" value="Unassembled WGS sequence"/>
</dbReference>
<sequence length="201" mass="22376">MSIIDCEQLEAVYSLEESANHLVLSARLPSDDTVLVNKESNPNVLSSRCMLSQENDHDTQILRSDGKLSFINNENNAPKVNQPVSFRIFVLVITARLLSREIETFTFTLPKVFVGVSSGIYRNTSFAVIFQIRSLLFSNFQTKDNSSVCNLKDNTKTVVLYQNSLWDGTALKENVLSSTVMNQESTLGGQTVLVADSDDDE</sequence>
<dbReference type="AlphaFoldDB" id="A0A430QRR0"/>
<organism evidence="1 2">
    <name type="scientific">Schistosoma bovis</name>
    <name type="common">Blood fluke</name>
    <dbReference type="NCBI Taxonomy" id="6184"/>
    <lineage>
        <taxon>Eukaryota</taxon>
        <taxon>Metazoa</taxon>
        <taxon>Spiralia</taxon>
        <taxon>Lophotrochozoa</taxon>
        <taxon>Platyhelminthes</taxon>
        <taxon>Trematoda</taxon>
        <taxon>Digenea</taxon>
        <taxon>Strigeidida</taxon>
        <taxon>Schistosomatoidea</taxon>
        <taxon>Schistosomatidae</taxon>
        <taxon>Schistosoma</taxon>
    </lineage>
</organism>
<name>A0A430QRR0_SCHBO</name>
<dbReference type="STRING" id="6184.A0A430QRR0"/>
<gene>
    <name evidence="1" type="ORF">DC041_0004008</name>
</gene>
<comment type="caution">
    <text evidence="1">The sequence shown here is derived from an EMBL/GenBank/DDBJ whole genome shotgun (WGS) entry which is preliminary data.</text>
</comment>
<dbReference type="EMBL" id="QMKO01001449">
    <property type="protein sequence ID" value="RTG90324.1"/>
    <property type="molecule type" value="Genomic_DNA"/>
</dbReference>
<proteinExistence type="predicted"/>
<evidence type="ECO:0000313" key="1">
    <source>
        <dbReference type="EMBL" id="RTG90324.1"/>
    </source>
</evidence>
<protein>
    <submittedName>
        <fullName evidence="1">Uncharacterized protein</fullName>
    </submittedName>
</protein>
<reference evidence="1 2" key="1">
    <citation type="journal article" date="2019" name="PLoS Pathog.">
        <title>Genome sequence of the bovine parasite Schistosoma bovis Tanzania.</title>
        <authorList>
            <person name="Oey H."/>
            <person name="Zakrzewski M."/>
            <person name="Gobert G."/>
            <person name="Gravermann K."/>
            <person name="Stoye J."/>
            <person name="Jones M."/>
            <person name="Mcmanus D."/>
            <person name="Krause L."/>
        </authorList>
    </citation>
    <scope>NUCLEOTIDE SEQUENCE [LARGE SCALE GENOMIC DNA]</scope>
    <source>
        <strain evidence="1 2">TAN1997</strain>
    </source>
</reference>
<accession>A0A430QRR0</accession>
<keyword evidence="2" id="KW-1185">Reference proteome</keyword>